<dbReference type="Proteomes" id="UP000799539">
    <property type="component" value="Unassembled WGS sequence"/>
</dbReference>
<evidence type="ECO:0000313" key="2">
    <source>
        <dbReference type="EMBL" id="KAF2211786.1"/>
    </source>
</evidence>
<feature type="compositionally biased region" description="Acidic residues" evidence="1">
    <location>
        <begin position="481"/>
        <end position="492"/>
    </location>
</feature>
<evidence type="ECO:0000313" key="3">
    <source>
        <dbReference type="Proteomes" id="UP000799539"/>
    </source>
</evidence>
<dbReference type="AlphaFoldDB" id="A0A6A6FEG0"/>
<feature type="region of interest" description="Disordered" evidence="1">
    <location>
        <begin position="476"/>
        <end position="507"/>
    </location>
</feature>
<name>A0A6A6FEG0_9PEZI</name>
<proteinExistence type="predicted"/>
<accession>A0A6A6FEG0</accession>
<keyword evidence="3" id="KW-1185">Reference proteome</keyword>
<dbReference type="EMBL" id="ML992675">
    <property type="protein sequence ID" value="KAF2211786.1"/>
    <property type="molecule type" value="Genomic_DNA"/>
</dbReference>
<protein>
    <submittedName>
        <fullName evidence="2">Uncharacterized protein</fullName>
    </submittedName>
</protein>
<sequence>MPLNRMGLKAVLLRIPFFNHLPVEVQIPIIDLVDPPQANDSLSTTATVTWPRGPRLDPSVPPQGGVCPMIAIPVEVFRKIMSGMLPAKDSLIKCVCGEATTKEPNRKPRHNQLSDLLSINKKFNDWVKNAVYEERFFEVHVHQGGTGGVEFLDAGYQPLAYCDSAADDRFAKFTTSGQYGFHLLKKVAIKIFPADTIKRNKAISLNTYFMVQALCRLLERGGKEENRIVNISITFPPKESSSVSDNRHSIMADEHYWWDPVNRVPRCTSFHGISDIELVLHPFATLTRVHNVRIDLPPMVRTHEPTLSFVSNLMAGMRSKSSLPTLLLSSEQEFRIQCMRLEVEDFVFSQKFGKRQQDLEDVGEDVLEDKKQDEDDDDFEVDDEGDEDVDRMAWGPTHGGPALQAAIMASFEPPRVSGSSPPTTSNSVSLTGQLYRERRAATARIHTLSGTPIFARRDRLISNRFHTAGGMQITQATGDAGAEDQQEGDSQPEPDLTTAEHHGISTTSVWRSYTGRIIAPQDSDDEMTGV</sequence>
<reference evidence="2" key="1">
    <citation type="journal article" date="2020" name="Stud. Mycol.">
        <title>101 Dothideomycetes genomes: a test case for predicting lifestyles and emergence of pathogens.</title>
        <authorList>
            <person name="Haridas S."/>
            <person name="Albert R."/>
            <person name="Binder M."/>
            <person name="Bloem J."/>
            <person name="Labutti K."/>
            <person name="Salamov A."/>
            <person name="Andreopoulos B."/>
            <person name="Baker S."/>
            <person name="Barry K."/>
            <person name="Bills G."/>
            <person name="Bluhm B."/>
            <person name="Cannon C."/>
            <person name="Castanera R."/>
            <person name="Culley D."/>
            <person name="Daum C."/>
            <person name="Ezra D."/>
            <person name="Gonzalez J."/>
            <person name="Henrissat B."/>
            <person name="Kuo A."/>
            <person name="Liang C."/>
            <person name="Lipzen A."/>
            <person name="Lutzoni F."/>
            <person name="Magnuson J."/>
            <person name="Mondo S."/>
            <person name="Nolan M."/>
            <person name="Ohm R."/>
            <person name="Pangilinan J."/>
            <person name="Park H.-J."/>
            <person name="Ramirez L."/>
            <person name="Alfaro M."/>
            <person name="Sun H."/>
            <person name="Tritt A."/>
            <person name="Yoshinaga Y."/>
            <person name="Zwiers L.-H."/>
            <person name="Turgeon B."/>
            <person name="Goodwin S."/>
            <person name="Spatafora J."/>
            <person name="Crous P."/>
            <person name="Grigoriev I."/>
        </authorList>
    </citation>
    <scope>NUCLEOTIDE SEQUENCE</scope>
    <source>
        <strain evidence="2">SCOH1-5</strain>
    </source>
</reference>
<organism evidence="2 3">
    <name type="scientific">Cercospora zeae-maydis SCOH1-5</name>
    <dbReference type="NCBI Taxonomy" id="717836"/>
    <lineage>
        <taxon>Eukaryota</taxon>
        <taxon>Fungi</taxon>
        <taxon>Dikarya</taxon>
        <taxon>Ascomycota</taxon>
        <taxon>Pezizomycotina</taxon>
        <taxon>Dothideomycetes</taxon>
        <taxon>Dothideomycetidae</taxon>
        <taxon>Mycosphaerellales</taxon>
        <taxon>Mycosphaerellaceae</taxon>
        <taxon>Cercospora</taxon>
    </lineage>
</organism>
<feature type="compositionally biased region" description="Acidic residues" evidence="1">
    <location>
        <begin position="374"/>
        <end position="389"/>
    </location>
</feature>
<evidence type="ECO:0000256" key="1">
    <source>
        <dbReference type="SAM" id="MobiDB-lite"/>
    </source>
</evidence>
<feature type="region of interest" description="Disordered" evidence="1">
    <location>
        <begin position="359"/>
        <end position="389"/>
    </location>
</feature>
<dbReference type="OrthoDB" id="3939615at2759"/>
<gene>
    <name evidence="2" type="ORF">CERZMDRAFT_85183</name>
</gene>